<dbReference type="STRING" id="97972.A0A2V1DNN3"/>
<dbReference type="Proteomes" id="UP000244855">
    <property type="component" value="Unassembled WGS sequence"/>
</dbReference>
<dbReference type="AlphaFoldDB" id="A0A2V1DNN3"/>
<name>A0A2V1DNN3_9PLEO</name>
<organism evidence="1 2">
    <name type="scientific">Periconia macrospinosa</name>
    <dbReference type="NCBI Taxonomy" id="97972"/>
    <lineage>
        <taxon>Eukaryota</taxon>
        <taxon>Fungi</taxon>
        <taxon>Dikarya</taxon>
        <taxon>Ascomycota</taxon>
        <taxon>Pezizomycotina</taxon>
        <taxon>Dothideomycetes</taxon>
        <taxon>Pleosporomycetidae</taxon>
        <taxon>Pleosporales</taxon>
        <taxon>Massarineae</taxon>
        <taxon>Periconiaceae</taxon>
        <taxon>Periconia</taxon>
    </lineage>
</organism>
<dbReference type="OrthoDB" id="5333823at2759"/>
<keyword evidence="2" id="KW-1185">Reference proteome</keyword>
<dbReference type="EMBL" id="KZ805389">
    <property type="protein sequence ID" value="PVH99618.1"/>
    <property type="molecule type" value="Genomic_DNA"/>
</dbReference>
<proteinExistence type="predicted"/>
<gene>
    <name evidence="1" type="ORF">DM02DRAFT_429628</name>
</gene>
<protein>
    <submittedName>
        <fullName evidence="1">Uncharacterized protein</fullName>
    </submittedName>
</protein>
<evidence type="ECO:0000313" key="2">
    <source>
        <dbReference type="Proteomes" id="UP000244855"/>
    </source>
</evidence>
<reference evidence="1 2" key="1">
    <citation type="journal article" date="2018" name="Sci. Rep.">
        <title>Comparative genomics provides insights into the lifestyle and reveals functional heterogeneity of dark septate endophytic fungi.</title>
        <authorList>
            <person name="Knapp D.G."/>
            <person name="Nemeth J.B."/>
            <person name="Barry K."/>
            <person name="Hainaut M."/>
            <person name="Henrissat B."/>
            <person name="Johnson J."/>
            <person name="Kuo A."/>
            <person name="Lim J.H.P."/>
            <person name="Lipzen A."/>
            <person name="Nolan M."/>
            <person name="Ohm R.A."/>
            <person name="Tamas L."/>
            <person name="Grigoriev I.V."/>
            <person name="Spatafora J.W."/>
            <person name="Nagy L.G."/>
            <person name="Kovacs G.M."/>
        </authorList>
    </citation>
    <scope>NUCLEOTIDE SEQUENCE [LARGE SCALE GENOMIC DNA]</scope>
    <source>
        <strain evidence="1 2">DSE2036</strain>
    </source>
</reference>
<sequence>MSALGFLDLPTHTIGRKTMYHQIWHAYCRGQSGVDEVSGLPFSLLDLLSAIGDLEIEGALLSWQPEAGRSAQRCLWEATRFAGVLCVRAKRAELHRSLPSNSTLGLSTKYLVESVLSSVKRCLACIPPELSHFKQALLYPLVMAAAQRDVLSEPMKEHICQAIQDLASERNFFHYRGVWRVVCEYWAGADESIESTARRLDIELALV</sequence>
<evidence type="ECO:0000313" key="1">
    <source>
        <dbReference type="EMBL" id="PVH99618.1"/>
    </source>
</evidence>
<accession>A0A2V1DNN3</accession>